<proteinExistence type="predicted"/>
<organism evidence="1">
    <name type="scientific">Rhizophora mucronata</name>
    <name type="common">Asiatic mangrove</name>
    <dbReference type="NCBI Taxonomy" id="61149"/>
    <lineage>
        <taxon>Eukaryota</taxon>
        <taxon>Viridiplantae</taxon>
        <taxon>Streptophyta</taxon>
        <taxon>Embryophyta</taxon>
        <taxon>Tracheophyta</taxon>
        <taxon>Spermatophyta</taxon>
        <taxon>Magnoliopsida</taxon>
        <taxon>eudicotyledons</taxon>
        <taxon>Gunneridae</taxon>
        <taxon>Pentapetalae</taxon>
        <taxon>rosids</taxon>
        <taxon>fabids</taxon>
        <taxon>Malpighiales</taxon>
        <taxon>Rhizophoraceae</taxon>
        <taxon>Rhizophora</taxon>
    </lineage>
</organism>
<dbReference type="AlphaFoldDB" id="A0A2P2R3L0"/>
<evidence type="ECO:0000313" key="1">
    <source>
        <dbReference type="EMBL" id="MBX73846.1"/>
    </source>
</evidence>
<accession>A0A2P2R3L0</accession>
<reference evidence="1" key="1">
    <citation type="submission" date="2018-02" db="EMBL/GenBank/DDBJ databases">
        <title>Rhizophora mucronata_Transcriptome.</title>
        <authorList>
            <person name="Meera S.P."/>
            <person name="Sreeshan A."/>
            <person name="Augustine A."/>
        </authorList>
    </citation>
    <scope>NUCLEOTIDE SEQUENCE</scope>
    <source>
        <tissue evidence="1">Leaf</tissue>
    </source>
</reference>
<protein>
    <submittedName>
        <fullName evidence="1">Uncharacterized protein</fullName>
    </submittedName>
</protein>
<dbReference type="EMBL" id="GGEC01093362">
    <property type="protein sequence ID" value="MBX73846.1"/>
    <property type="molecule type" value="Transcribed_RNA"/>
</dbReference>
<sequence>MRGHKPIFSAHFPPFSREHTCQQNALFMVQCSYIIPLHETVFRNMFHVKHA</sequence>
<name>A0A2P2R3L0_RHIMU</name>